<dbReference type="EMBL" id="JBCNJP010000006">
    <property type="protein sequence ID" value="KAK9078352.1"/>
    <property type="molecule type" value="Genomic_DNA"/>
</dbReference>
<dbReference type="PANTHER" id="PTHR31973:SF197">
    <property type="entry name" value="SWIM-TYPE DOMAIN-CONTAINING PROTEIN"/>
    <property type="match status" value="1"/>
</dbReference>
<feature type="compositionally biased region" description="Polar residues" evidence="5">
    <location>
        <begin position="136"/>
        <end position="147"/>
    </location>
</feature>
<sequence>MVDVIYTNLHYGSEILNKSNFRYVGGLSIELSIKVDKISFYELSNYAVKYGKYKNGSDSEDADYVVGKDKLVESESETEGSKVKEYVLTRSVALTDKVIGSESDTNDEEWQDLVEAIDKVNKVEDFHKKGEGYNSYEESNADINSPGESEDDDIREKKYNLDVPIVTEHTDWSRWSYVVSTTFSIRYAFKEVVRRPYLPAKEIQTAVKEKFKVIIGKRFAYKEKSSAHTKHHGSMKENYGKIGSYLKILRHENPSSTFELVTVPSTFHGIDSNNEVFKNLSIGRDATEKKYTLDWAVVKGGNDDSWGWFMHELYKCLENLFQVKDLDDVSVDIDKRSCTCRKWDLTSIPCYHAYALLGFLNKPAKYFMHGFYSKEMYMKSYQFSIPPLPNEKYWPAVDFPLDPLIIKVIPGRPNKNGMRDPHEDPNKPGRLTEHGINVDT</sequence>
<evidence type="ECO:0000256" key="4">
    <source>
        <dbReference type="PROSITE-ProRule" id="PRU00325"/>
    </source>
</evidence>
<evidence type="ECO:0000256" key="5">
    <source>
        <dbReference type="SAM" id="MobiDB-lite"/>
    </source>
</evidence>
<dbReference type="InterPro" id="IPR006564">
    <property type="entry name" value="Znf_PMZ"/>
</dbReference>
<dbReference type="PANTHER" id="PTHR31973">
    <property type="entry name" value="POLYPROTEIN, PUTATIVE-RELATED"/>
    <property type="match status" value="1"/>
</dbReference>
<feature type="domain" description="SWIM-type" evidence="6">
    <location>
        <begin position="329"/>
        <end position="361"/>
    </location>
</feature>
<dbReference type="PROSITE" id="PS50966">
    <property type="entry name" value="ZF_SWIM"/>
    <property type="match status" value="1"/>
</dbReference>
<accession>A0AAP0DSS8</accession>
<evidence type="ECO:0000256" key="3">
    <source>
        <dbReference type="ARBA" id="ARBA00022833"/>
    </source>
</evidence>
<dbReference type="SMART" id="SM00575">
    <property type="entry name" value="ZnF_PMZ"/>
    <property type="match status" value="1"/>
</dbReference>
<evidence type="ECO:0000313" key="7">
    <source>
        <dbReference type="EMBL" id="KAK9078352.1"/>
    </source>
</evidence>
<evidence type="ECO:0000256" key="2">
    <source>
        <dbReference type="ARBA" id="ARBA00022771"/>
    </source>
</evidence>
<dbReference type="AlphaFoldDB" id="A0AAP0DSS8"/>
<dbReference type="Proteomes" id="UP001408789">
    <property type="component" value="Unassembled WGS sequence"/>
</dbReference>
<evidence type="ECO:0000259" key="6">
    <source>
        <dbReference type="PROSITE" id="PS50966"/>
    </source>
</evidence>
<dbReference type="Pfam" id="PF04434">
    <property type="entry name" value="SWIM"/>
    <property type="match status" value="1"/>
</dbReference>
<evidence type="ECO:0000313" key="8">
    <source>
        <dbReference type="Proteomes" id="UP001408789"/>
    </source>
</evidence>
<proteinExistence type="predicted"/>
<dbReference type="GO" id="GO:0008270">
    <property type="term" value="F:zinc ion binding"/>
    <property type="evidence" value="ECO:0007669"/>
    <property type="project" value="UniProtKB-KW"/>
</dbReference>
<feature type="region of interest" description="Disordered" evidence="5">
    <location>
        <begin position="131"/>
        <end position="154"/>
    </location>
</feature>
<keyword evidence="3" id="KW-0862">Zinc</keyword>
<organism evidence="7 8">
    <name type="scientific">Deinandra increscens subsp. villosa</name>
    <dbReference type="NCBI Taxonomy" id="3103831"/>
    <lineage>
        <taxon>Eukaryota</taxon>
        <taxon>Viridiplantae</taxon>
        <taxon>Streptophyta</taxon>
        <taxon>Embryophyta</taxon>
        <taxon>Tracheophyta</taxon>
        <taxon>Spermatophyta</taxon>
        <taxon>Magnoliopsida</taxon>
        <taxon>eudicotyledons</taxon>
        <taxon>Gunneridae</taxon>
        <taxon>Pentapetalae</taxon>
        <taxon>asterids</taxon>
        <taxon>campanulids</taxon>
        <taxon>Asterales</taxon>
        <taxon>Asteraceae</taxon>
        <taxon>Asteroideae</taxon>
        <taxon>Heliantheae alliance</taxon>
        <taxon>Madieae</taxon>
        <taxon>Madiinae</taxon>
        <taxon>Deinandra</taxon>
    </lineage>
</organism>
<keyword evidence="1" id="KW-0479">Metal-binding</keyword>
<name>A0AAP0DSS8_9ASTR</name>
<gene>
    <name evidence="7" type="ORF">SSX86_002409</name>
</gene>
<keyword evidence="8" id="KW-1185">Reference proteome</keyword>
<protein>
    <recommendedName>
        <fullName evidence="6">SWIM-type domain-containing protein</fullName>
    </recommendedName>
</protein>
<evidence type="ECO:0000256" key="1">
    <source>
        <dbReference type="ARBA" id="ARBA00022723"/>
    </source>
</evidence>
<feature type="compositionally biased region" description="Basic and acidic residues" evidence="5">
    <location>
        <begin position="417"/>
        <end position="433"/>
    </location>
</feature>
<keyword evidence="2 4" id="KW-0863">Zinc-finger</keyword>
<dbReference type="InterPro" id="IPR007527">
    <property type="entry name" value="Znf_SWIM"/>
</dbReference>
<comment type="caution">
    <text evidence="7">The sequence shown here is derived from an EMBL/GenBank/DDBJ whole genome shotgun (WGS) entry which is preliminary data.</text>
</comment>
<feature type="region of interest" description="Disordered" evidence="5">
    <location>
        <begin position="412"/>
        <end position="440"/>
    </location>
</feature>
<reference evidence="7 8" key="1">
    <citation type="submission" date="2024-04" db="EMBL/GenBank/DDBJ databases">
        <title>The reference genome of an endangered Asteraceae, Deinandra increscens subsp. villosa, native to the Central Coast of California.</title>
        <authorList>
            <person name="Guilliams M."/>
            <person name="Hasenstab-Lehman K."/>
            <person name="Meyer R."/>
            <person name="Mcevoy S."/>
        </authorList>
    </citation>
    <scope>NUCLEOTIDE SEQUENCE [LARGE SCALE GENOMIC DNA]</scope>
    <source>
        <tissue evidence="7">Leaf</tissue>
    </source>
</reference>